<evidence type="ECO:0000259" key="7">
    <source>
        <dbReference type="PROSITE" id="PS51379"/>
    </source>
</evidence>
<keyword evidence="3" id="KW-0479">Metal-binding</keyword>
<evidence type="ECO:0000256" key="1">
    <source>
        <dbReference type="ARBA" id="ARBA00022448"/>
    </source>
</evidence>
<dbReference type="Proteomes" id="UP000245921">
    <property type="component" value="Unassembled WGS sequence"/>
</dbReference>
<proteinExistence type="predicted"/>
<evidence type="ECO:0000313" key="8">
    <source>
        <dbReference type="EMBL" id="PWJ96234.1"/>
    </source>
</evidence>
<dbReference type="EMBL" id="QGGI01000002">
    <property type="protein sequence ID" value="PWJ96234.1"/>
    <property type="molecule type" value="Genomic_DNA"/>
</dbReference>
<evidence type="ECO:0000256" key="4">
    <source>
        <dbReference type="ARBA" id="ARBA00022982"/>
    </source>
</evidence>
<dbReference type="SUPFAM" id="SSF53920">
    <property type="entry name" value="Fe-only hydrogenase"/>
    <property type="match status" value="1"/>
</dbReference>
<dbReference type="PROSITE" id="PS51379">
    <property type="entry name" value="4FE4S_FER_2"/>
    <property type="match status" value="3"/>
</dbReference>
<keyword evidence="4" id="KW-0249">Electron transport</keyword>
<dbReference type="SUPFAM" id="SSF54862">
    <property type="entry name" value="4Fe-4S ferredoxins"/>
    <property type="match status" value="2"/>
</dbReference>
<evidence type="ECO:0000256" key="5">
    <source>
        <dbReference type="ARBA" id="ARBA00023004"/>
    </source>
</evidence>
<evidence type="ECO:0000256" key="3">
    <source>
        <dbReference type="ARBA" id="ARBA00022723"/>
    </source>
</evidence>
<evidence type="ECO:0000256" key="2">
    <source>
        <dbReference type="ARBA" id="ARBA00022485"/>
    </source>
</evidence>
<organism evidence="8 9">
    <name type="scientific">Oceanotoga teriensis</name>
    <dbReference type="NCBI Taxonomy" id="515440"/>
    <lineage>
        <taxon>Bacteria</taxon>
        <taxon>Thermotogati</taxon>
        <taxon>Thermotogota</taxon>
        <taxon>Thermotogae</taxon>
        <taxon>Petrotogales</taxon>
        <taxon>Petrotogaceae</taxon>
        <taxon>Oceanotoga</taxon>
    </lineage>
</organism>
<gene>
    <name evidence="8" type="ORF">C7380_102151</name>
</gene>
<dbReference type="InterPro" id="IPR027631">
    <property type="entry name" value="Mono_FeFe_hydrog"/>
</dbReference>
<dbReference type="GO" id="GO:0051539">
    <property type="term" value="F:4 iron, 4 sulfur cluster binding"/>
    <property type="evidence" value="ECO:0007669"/>
    <property type="project" value="UniProtKB-KW"/>
</dbReference>
<dbReference type="GO" id="GO:0046872">
    <property type="term" value="F:metal ion binding"/>
    <property type="evidence" value="ECO:0007669"/>
    <property type="project" value="UniProtKB-KW"/>
</dbReference>
<dbReference type="Pfam" id="PF00037">
    <property type="entry name" value="Fer4"/>
    <property type="match status" value="2"/>
</dbReference>
<evidence type="ECO:0000256" key="6">
    <source>
        <dbReference type="ARBA" id="ARBA00023014"/>
    </source>
</evidence>
<keyword evidence="2" id="KW-0004">4Fe-4S</keyword>
<keyword evidence="1" id="KW-0813">Transport</keyword>
<dbReference type="PANTHER" id="PTHR42859:SF10">
    <property type="entry name" value="DIMETHYLSULFOXIDE REDUCTASE CHAIN B"/>
    <property type="match status" value="1"/>
</dbReference>
<dbReference type="PROSITE" id="PS00198">
    <property type="entry name" value="4FE4S_FER_1"/>
    <property type="match status" value="1"/>
</dbReference>
<evidence type="ECO:0000313" key="9">
    <source>
        <dbReference type="Proteomes" id="UP000245921"/>
    </source>
</evidence>
<name>A0AA45C8K2_9BACT</name>
<keyword evidence="9" id="KW-1185">Reference proteome</keyword>
<dbReference type="InterPro" id="IPR017896">
    <property type="entry name" value="4Fe4S_Fe-S-bd"/>
</dbReference>
<feature type="domain" description="4Fe-4S ferredoxin-type" evidence="7">
    <location>
        <begin position="115"/>
        <end position="144"/>
    </location>
</feature>
<feature type="domain" description="4Fe-4S ferredoxin-type" evidence="7">
    <location>
        <begin position="145"/>
        <end position="175"/>
    </location>
</feature>
<dbReference type="Gene3D" id="3.40.950.10">
    <property type="entry name" value="Fe-only Hydrogenase (Larger Subunit), Chain L, domain 3"/>
    <property type="match status" value="1"/>
</dbReference>
<protein>
    <submittedName>
        <fullName evidence="8">[FeFe] hydrogenase (Group B1/B3)</fullName>
    </submittedName>
</protein>
<dbReference type="AlphaFoldDB" id="A0AA45C8K2"/>
<dbReference type="Gene3D" id="3.30.70.20">
    <property type="match status" value="2"/>
</dbReference>
<reference evidence="8 9" key="1">
    <citation type="submission" date="2018-05" db="EMBL/GenBank/DDBJ databases">
        <title>Genomic Encyclopedia of Type Strains, Phase IV (KMG-IV): sequencing the most valuable type-strain genomes for metagenomic binning, comparative biology and taxonomic classification.</title>
        <authorList>
            <person name="Goeker M."/>
        </authorList>
    </citation>
    <scope>NUCLEOTIDE SEQUENCE [LARGE SCALE GENOMIC DNA]</scope>
    <source>
        <strain evidence="8 9">DSM 24906</strain>
    </source>
</reference>
<dbReference type="InterPro" id="IPR017900">
    <property type="entry name" value="4Fe4S_Fe_S_CS"/>
</dbReference>
<dbReference type="InterPro" id="IPR050294">
    <property type="entry name" value="RnfB_subfamily"/>
</dbReference>
<accession>A0AA45C8K2</accession>
<keyword evidence="6" id="KW-0411">Iron-sulfur</keyword>
<dbReference type="InterPro" id="IPR009016">
    <property type="entry name" value="Fe_hydrogenase"/>
</dbReference>
<dbReference type="NCBIfam" id="TIGR04105">
    <property type="entry name" value="FeFe_hydrog_B1"/>
    <property type="match status" value="1"/>
</dbReference>
<dbReference type="PANTHER" id="PTHR42859">
    <property type="entry name" value="OXIDOREDUCTASE"/>
    <property type="match status" value="1"/>
</dbReference>
<comment type="caution">
    <text evidence="8">The sequence shown here is derived from an EMBL/GenBank/DDBJ whole genome shotgun (WGS) entry which is preliminary data.</text>
</comment>
<feature type="domain" description="4Fe-4S ferredoxin-type" evidence="7">
    <location>
        <begin position="191"/>
        <end position="220"/>
    </location>
</feature>
<sequence length="474" mass="52946">MRSFIFNEVMKLRRQTLIKMAEMYENNQLEDEIDKLPKIMLPGPEGKYRGSVYHEREVLKNRIKNYLGLDYDKTKDKELYELTPFLDEILSGKSDLKSEKFVQVIKEACDSCPSGRYYVTDLCRNCVAHSCMNACPKNAISFENGRAVIDTEKCIGCGLCSKSCSYFAIVKLERPCERACSVNAVIKDEDNSAKINEEKCVNCGNCYISCPFGAVETPSYLMNVLYSLKNFKNNIAIFAPAIVSQFGPKVSIGQIKDALKKAGFDNAYEVAIGADIVAQEEAELLDNTEELVTTSCCPAFVEYIKKHQHKYIKNISPAPSPMIALAKKVKEENKDSNIIFIGPCIAKKSEAYNSNYIDYVITFEELGALLIAKNIEPTDFENEDIEGSYDAWNFAASGGVTKAVENRMKKENITTLKMNGLEEGKQIFKDLEKENINLLEGMACFGGCISGPGVLINPRVANNGLKKIKTLDKI</sequence>
<dbReference type="RefSeq" id="WP_158274751.1">
    <property type="nucleotide sequence ID" value="NZ_JAMHJO010000001.1"/>
</dbReference>
<keyword evidence="5" id="KW-0408">Iron</keyword>
<dbReference type="Pfam" id="PF02906">
    <property type="entry name" value="Fe_hyd_lg_C"/>
    <property type="match status" value="1"/>
</dbReference>
<dbReference type="InterPro" id="IPR004108">
    <property type="entry name" value="Fe_hydrogenase_lsu_C"/>
</dbReference>